<evidence type="ECO:0000259" key="2">
    <source>
        <dbReference type="Pfam" id="PF00675"/>
    </source>
</evidence>
<dbReference type="EMBL" id="JACHVA010000019">
    <property type="protein sequence ID" value="MBC2600427.1"/>
    <property type="molecule type" value="Genomic_DNA"/>
</dbReference>
<dbReference type="RefSeq" id="WP_185691176.1">
    <property type="nucleotide sequence ID" value="NZ_JACHVA010000019.1"/>
</dbReference>
<proteinExistence type="inferred from homology"/>
<dbReference type="AlphaFoldDB" id="A0A7X1E4B0"/>
<name>A0A7X1E4B0_9BACT</name>
<evidence type="ECO:0000259" key="3">
    <source>
        <dbReference type="Pfam" id="PF05193"/>
    </source>
</evidence>
<dbReference type="SUPFAM" id="SSF63411">
    <property type="entry name" value="LuxS/MPP-like metallohydrolase"/>
    <property type="match status" value="2"/>
</dbReference>
<dbReference type="InterPro" id="IPR011249">
    <property type="entry name" value="Metalloenz_LuxS/M16"/>
</dbReference>
<dbReference type="Pfam" id="PF00675">
    <property type="entry name" value="Peptidase_M16"/>
    <property type="match status" value="1"/>
</dbReference>
<evidence type="ECO:0000313" key="5">
    <source>
        <dbReference type="Proteomes" id="UP000525652"/>
    </source>
</evidence>
<dbReference type="Gene3D" id="3.30.830.10">
    <property type="entry name" value="Metalloenzyme, LuxS/M16 peptidase-like"/>
    <property type="match status" value="2"/>
</dbReference>
<comment type="similarity">
    <text evidence="1">Belongs to the peptidase M16 family.</text>
</comment>
<organism evidence="4 5">
    <name type="scientific">Puniceicoccus vermicola</name>
    <dbReference type="NCBI Taxonomy" id="388746"/>
    <lineage>
        <taxon>Bacteria</taxon>
        <taxon>Pseudomonadati</taxon>
        <taxon>Verrucomicrobiota</taxon>
        <taxon>Opitutia</taxon>
        <taxon>Puniceicoccales</taxon>
        <taxon>Puniceicoccaceae</taxon>
        <taxon>Puniceicoccus</taxon>
    </lineage>
</organism>
<dbReference type="Pfam" id="PF05193">
    <property type="entry name" value="Peptidase_M16_C"/>
    <property type="match status" value="1"/>
</dbReference>
<dbReference type="PANTHER" id="PTHR11851:SF49">
    <property type="entry name" value="MITOCHONDRIAL-PROCESSING PEPTIDASE SUBUNIT ALPHA"/>
    <property type="match status" value="1"/>
</dbReference>
<protein>
    <submittedName>
        <fullName evidence="4">Insulinase family protein</fullName>
    </submittedName>
</protein>
<evidence type="ECO:0000313" key="4">
    <source>
        <dbReference type="EMBL" id="MBC2600427.1"/>
    </source>
</evidence>
<dbReference type="InterPro" id="IPR007863">
    <property type="entry name" value="Peptidase_M16_C"/>
</dbReference>
<dbReference type="PANTHER" id="PTHR11851">
    <property type="entry name" value="METALLOPROTEASE"/>
    <property type="match status" value="1"/>
</dbReference>
<reference evidence="4 5" key="1">
    <citation type="submission" date="2020-07" db="EMBL/GenBank/DDBJ databases">
        <authorList>
            <person name="Feng X."/>
        </authorList>
    </citation>
    <scope>NUCLEOTIDE SEQUENCE [LARGE SCALE GENOMIC DNA]</scope>
    <source>
        <strain evidence="4 5">JCM14086</strain>
    </source>
</reference>
<comment type="caution">
    <text evidence="4">The sequence shown here is derived from an EMBL/GenBank/DDBJ whole genome shotgun (WGS) entry which is preliminary data.</text>
</comment>
<gene>
    <name evidence="4" type="ORF">H5P30_01395</name>
</gene>
<keyword evidence="5" id="KW-1185">Reference proteome</keyword>
<sequence>MSGGSVQSNPAREWVEAKPLPGGVPSLSMHRPGCGVVSLQIWIGAGSRMEDRWPGAGIAHFLEHMVFKGTALRTALEINREAERLGGFLNAYTSYDRTVYHIDLPAAHAAEGVDLLADFVWSPTLAEEGFAPERDVILREISMYRDDPDSYLFDAVMEAAYRRDLLQYPVIGLEERFRKLTIEDLRRFHAQNYRSAKSFLLMAGDLTPELMRRAGAIVPVLENEENLSGDGRDESGGSEEVPAPVRLHLRGDWEGGRGMALFQVPTRTVREVLLAEWVVEVLTGGESSHLNRVIRVEKGLAHFLDGYVYSLGSTSLLGFSWLAEDEHLDEVETLLLGELERLAEAPWAEEDLARGKARLRFGGLRQQETVEGWASRGGEWFANLGMVPSWAEEHAVLQDLDAEALRQFLKSYMRPDQAFAGQLHPEGNA</sequence>
<feature type="domain" description="Peptidase M16 C-terminal" evidence="3">
    <location>
        <begin position="179"/>
        <end position="359"/>
    </location>
</feature>
<dbReference type="GO" id="GO:0046872">
    <property type="term" value="F:metal ion binding"/>
    <property type="evidence" value="ECO:0007669"/>
    <property type="project" value="InterPro"/>
</dbReference>
<feature type="domain" description="Peptidase M16 N-terminal" evidence="2">
    <location>
        <begin position="35"/>
        <end position="171"/>
    </location>
</feature>
<evidence type="ECO:0000256" key="1">
    <source>
        <dbReference type="ARBA" id="ARBA00007261"/>
    </source>
</evidence>
<dbReference type="InterPro" id="IPR050361">
    <property type="entry name" value="MPP/UQCRC_Complex"/>
</dbReference>
<dbReference type="InterPro" id="IPR011765">
    <property type="entry name" value="Pept_M16_N"/>
</dbReference>
<dbReference type="Proteomes" id="UP000525652">
    <property type="component" value="Unassembled WGS sequence"/>
</dbReference>
<accession>A0A7X1E4B0</accession>